<comment type="similarity">
    <text evidence="1">Belongs to the nitroreductase family.</text>
</comment>
<proteinExistence type="inferred from homology"/>
<evidence type="ECO:0000313" key="5">
    <source>
        <dbReference type="Proteomes" id="UP000271678"/>
    </source>
</evidence>
<reference evidence="4 5" key="1">
    <citation type="submission" date="2018-11" db="EMBL/GenBank/DDBJ databases">
        <title>Draft genome of Simplicispira Flexivirga sp. BO-16.</title>
        <authorList>
            <person name="Im W.T."/>
        </authorList>
    </citation>
    <scope>NUCLEOTIDE SEQUENCE [LARGE SCALE GENOMIC DNA]</scope>
    <source>
        <strain evidence="4 5">BO-16</strain>
    </source>
</reference>
<feature type="domain" description="Nitroreductase" evidence="3">
    <location>
        <begin position="17"/>
        <end position="77"/>
    </location>
</feature>
<dbReference type="AlphaFoldDB" id="A0A3M9MKC0"/>
<keyword evidence="5" id="KW-1185">Reference proteome</keyword>
<dbReference type="Proteomes" id="UP000271678">
    <property type="component" value="Unassembled WGS sequence"/>
</dbReference>
<dbReference type="Pfam" id="PF00881">
    <property type="entry name" value="Nitroreductase"/>
    <property type="match status" value="1"/>
</dbReference>
<comment type="caution">
    <text evidence="4">The sequence shown here is derived from an EMBL/GenBank/DDBJ whole genome shotgun (WGS) entry which is preliminary data.</text>
</comment>
<dbReference type="Gene3D" id="3.40.109.10">
    <property type="entry name" value="NADH Oxidase"/>
    <property type="match status" value="1"/>
</dbReference>
<name>A0A3M9MKC0_9MICO</name>
<dbReference type="PANTHER" id="PTHR43673:SF10">
    <property type="entry name" value="NADH DEHYDROGENASE_NAD(P)H NITROREDUCTASE XCC3605-RELATED"/>
    <property type="match status" value="1"/>
</dbReference>
<dbReference type="PANTHER" id="PTHR43673">
    <property type="entry name" value="NAD(P)H NITROREDUCTASE YDGI-RELATED"/>
    <property type="match status" value="1"/>
</dbReference>
<dbReference type="RefSeq" id="WP_123269525.1">
    <property type="nucleotide sequence ID" value="NZ_RJJQ01000001.1"/>
</dbReference>
<evidence type="ECO:0000256" key="1">
    <source>
        <dbReference type="ARBA" id="ARBA00007118"/>
    </source>
</evidence>
<dbReference type="EMBL" id="RJJQ01000001">
    <property type="protein sequence ID" value="RNI25333.1"/>
    <property type="molecule type" value="Genomic_DNA"/>
</dbReference>
<sequence length="193" mass="20889">MATCEIPAVPEVHPALRRRFSPVRFDPDAIVTAAQLDTLLQAAGNAPSAGNSQPWSFIVGRRGDEVHDRIVQYLARSSTAWAPGASLLVVNLAHVRVEDTDNWEYSEFARYDLGQAVAHMTIQGLVLGLDAHQFRAFDRDAVAAEFDVPGHWEVTSMTAFGVAAHAPGEIASPGTSRERAEIDEITWARAGGS</sequence>
<evidence type="ECO:0000259" key="3">
    <source>
        <dbReference type="Pfam" id="PF00881"/>
    </source>
</evidence>
<gene>
    <name evidence="4" type="ORF">EFY87_01495</name>
</gene>
<organism evidence="4 5">
    <name type="scientific">Flexivirga caeni</name>
    <dbReference type="NCBI Taxonomy" id="2294115"/>
    <lineage>
        <taxon>Bacteria</taxon>
        <taxon>Bacillati</taxon>
        <taxon>Actinomycetota</taxon>
        <taxon>Actinomycetes</taxon>
        <taxon>Micrococcales</taxon>
        <taxon>Dermacoccaceae</taxon>
        <taxon>Flexivirga</taxon>
    </lineage>
</organism>
<dbReference type="OrthoDB" id="9802510at2"/>
<evidence type="ECO:0000256" key="2">
    <source>
        <dbReference type="ARBA" id="ARBA00023002"/>
    </source>
</evidence>
<keyword evidence="2" id="KW-0560">Oxidoreductase</keyword>
<evidence type="ECO:0000313" key="4">
    <source>
        <dbReference type="EMBL" id="RNI25333.1"/>
    </source>
</evidence>
<dbReference type="SUPFAM" id="SSF55469">
    <property type="entry name" value="FMN-dependent nitroreductase-like"/>
    <property type="match status" value="1"/>
</dbReference>
<dbReference type="GO" id="GO:0016491">
    <property type="term" value="F:oxidoreductase activity"/>
    <property type="evidence" value="ECO:0007669"/>
    <property type="project" value="UniProtKB-KW"/>
</dbReference>
<protein>
    <submittedName>
        <fullName evidence="4">Nitroreductase</fullName>
    </submittedName>
</protein>
<accession>A0A3M9MKC0</accession>
<dbReference type="InterPro" id="IPR000415">
    <property type="entry name" value="Nitroreductase-like"/>
</dbReference>
<dbReference type="InterPro" id="IPR029479">
    <property type="entry name" value="Nitroreductase"/>
</dbReference>